<feature type="region of interest" description="Disordered" evidence="1">
    <location>
        <begin position="573"/>
        <end position="616"/>
    </location>
</feature>
<keyword evidence="4" id="KW-1185">Reference proteome</keyword>
<feature type="compositionally biased region" description="Polar residues" evidence="1">
    <location>
        <begin position="446"/>
        <end position="457"/>
    </location>
</feature>
<feature type="region of interest" description="Disordered" evidence="1">
    <location>
        <begin position="373"/>
        <end position="402"/>
    </location>
</feature>
<evidence type="ECO:0000256" key="2">
    <source>
        <dbReference type="SAM" id="Phobius"/>
    </source>
</evidence>
<feature type="region of interest" description="Disordered" evidence="1">
    <location>
        <begin position="431"/>
        <end position="457"/>
    </location>
</feature>
<evidence type="ECO:0000313" key="4">
    <source>
        <dbReference type="Proteomes" id="UP001165120"/>
    </source>
</evidence>
<comment type="caution">
    <text evidence="3">The sequence shown here is derived from an EMBL/GenBank/DDBJ whole genome shotgun (WGS) entry which is preliminary data.</text>
</comment>
<dbReference type="InterPro" id="IPR031606">
    <property type="entry name" value="Kch1/2"/>
</dbReference>
<reference evidence="3" key="1">
    <citation type="submission" date="2023-04" db="EMBL/GenBank/DDBJ databases">
        <title>Candida boidinii NBRC 10035.</title>
        <authorList>
            <person name="Ichikawa N."/>
            <person name="Sato H."/>
            <person name="Tonouchi N."/>
        </authorList>
    </citation>
    <scope>NUCLEOTIDE SEQUENCE</scope>
    <source>
        <strain evidence="3">NBRC 10035</strain>
    </source>
</reference>
<feature type="transmembrane region" description="Helical" evidence="2">
    <location>
        <begin position="217"/>
        <end position="238"/>
    </location>
</feature>
<feature type="compositionally biased region" description="Low complexity" evidence="1">
    <location>
        <begin position="505"/>
        <end position="522"/>
    </location>
</feature>
<protein>
    <submittedName>
        <fullName evidence="3">Unnamed protein product</fullName>
    </submittedName>
</protein>
<dbReference type="GO" id="GO:0015079">
    <property type="term" value="F:potassium ion transmembrane transporter activity"/>
    <property type="evidence" value="ECO:0007669"/>
    <property type="project" value="InterPro"/>
</dbReference>
<keyword evidence="2" id="KW-0472">Membrane</keyword>
<feature type="transmembrane region" description="Helical" evidence="2">
    <location>
        <begin position="32"/>
        <end position="53"/>
    </location>
</feature>
<feature type="region of interest" description="Disordered" evidence="1">
    <location>
        <begin position="501"/>
        <end position="522"/>
    </location>
</feature>
<dbReference type="GO" id="GO:0005886">
    <property type="term" value="C:plasma membrane"/>
    <property type="evidence" value="ECO:0007669"/>
    <property type="project" value="InterPro"/>
</dbReference>
<feature type="region of interest" description="Disordered" evidence="1">
    <location>
        <begin position="330"/>
        <end position="358"/>
    </location>
</feature>
<keyword evidence="2" id="KW-1133">Transmembrane helix</keyword>
<feature type="compositionally biased region" description="Basic and acidic residues" evidence="1">
    <location>
        <begin position="331"/>
        <end position="345"/>
    </location>
</feature>
<sequence length="616" mass="69457">MAKLQDHYRDLKPQEVRFEDIQGEHNYSNKKFLTIVSYIIFLIGLLFQVGILVSDVYTLIQIYSLGNWDSTHAIAYVPILVYKLVFTICIGISFLWLIISLGIGIRIFKTDSIVKAYFDDMAKTFHSLRNYEKFCIFNSISTKNFFDWSALLTYQTFHYYFYIWLFADTPRQLLNGATIAYTVSNSFNSSNVIKIISDIAATDSTAAVLLSLMTFSFVLWVVFTFKNICCLIAIFSIVPKIKKREKMGFSEYCHKLVSDSVMEMYETKEKDRKIEMKSKVKLPSIAKDNSSAYNFSSTSAEDDFEDSYNNKLFGNNKSSSNLLSSSYNSFNKDKSSSVELTRELTDSTSMNPFDPIRPHENIYANSRYGYSNTNLSKNASESNINNNNNNNNNNAKSNINRNNDTVNSLVDEISANPFIPHNLQNIVADSDSASQNTDPFGDRQTEGSLPNNDLNTGNDYYKTINESYPNLIEYGYDETDSSIRKPMASYTIHSNRSLTNTSTDLLSQQSTQKTGSSSTLNSLVQSSQNKYISNKPSISSMKTYPNNIPSDRFNNIATPSISAKKSVSSLPNRVYGTETSSTSANTGYTNEIPMPTAREYDPANMSDPFAGKNKSI</sequence>
<dbReference type="AlphaFoldDB" id="A0A9W6WGY3"/>
<accession>A0A9W6WGY3</accession>
<keyword evidence="2" id="KW-0812">Transmembrane</keyword>
<evidence type="ECO:0000256" key="1">
    <source>
        <dbReference type="SAM" id="MobiDB-lite"/>
    </source>
</evidence>
<dbReference type="EMBL" id="BSXN01001039">
    <property type="protein sequence ID" value="GME71247.1"/>
    <property type="molecule type" value="Genomic_DNA"/>
</dbReference>
<gene>
    <name evidence="3" type="ORF">Cboi02_000314000</name>
</gene>
<feature type="compositionally biased region" description="Polar residues" evidence="1">
    <location>
        <begin position="573"/>
        <end position="589"/>
    </location>
</feature>
<dbReference type="PANTHER" id="PTHR36424:SF1">
    <property type="entry name" value="LOW AFFINITY K(+) TRANSPORTER 1-RELATED"/>
    <property type="match status" value="1"/>
</dbReference>
<name>A0A9W6WGY3_CANBO</name>
<dbReference type="Pfam" id="PF16944">
    <property type="entry name" value="KCH"/>
    <property type="match status" value="1"/>
</dbReference>
<evidence type="ECO:0000313" key="3">
    <source>
        <dbReference type="EMBL" id="GME71247.1"/>
    </source>
</evidence>
<feature type="compositionally biased region" description="Low complexity" evidence="1">
    <location>
        <begin position="376"/>
        <end position="402"/>
    </location>
</feature>
<dbReference type="PANTHER" id="PTHR36424">
    <property type="entry name" value="PHEROMONE-REGULATED MEMBRANE PROTEIN 6"/>
    <property type="match status" value="1"/>
</dbReference>
<feature type="transmembrane region" description="Helical" evidence="2">
    <location>
        <begin position="73"/>
        <end position="99"/>
    </location>
</feature>
<organism evidence="3 4">
    <name type="scientific">Candida boidinii</name>
    <name type="common">Yeast</name>
    <dbReference type="NCBI Taxonomy" id="5477"/>
    <lineage>
        <taxon>Eukaryota</taxon>
        <taxon>Fungi</taxon>
        <taxon>Dikarya</taxon>
        <taxon>Ascomycota</taxon>
        <taxon>Saccharomycotina</taxon>
        <taxon>Pichiomycetes</taxon>
        <taxon>Pichiales</taxon>
        <taxon>Pichiaceae</taxon>
        <taxon>Ogataea</taxon>
        <taxon>Ogataea/Candida clade</taxon>
    </lineage>
</organism>
<dbReference type="Proteomes" id="UP001165120">
    <property type="component" value="Unassembled WGS sequence"/>
</dbReference>
<proteinExistence type="predicted"/>